<comment type="caution">
    <text evidence="2">The sequence shown here is derived from an EMBL/GenBank/DDBJ whole genome shotgun (WGS) entry which is preliminary data.</text>
</comment>
<evidence type="ECO:0000313" key="2">
    <source>
        <dbReference type="EMBL" id="RRO20543.1"/>
    </source>
</evidence>
<dbReference type="RefSeq" id="WP_125088247.1">
    <property type="nucleotide sequence ID" value="NZ_RSAA01000001.1"/>
</dbReference>
<keyword evidence="3" id="KW-1185">Reference proteome</keyword>
<dbReference type="EMBL" id="RSAA01000001">
    <property type="protein sequence ID" value="RRO20543.1"/>
    <property type="molecule type" value="Genomic_DNA"/>
</dbReference>
<reference evidence="2 3" key="1">
    <citation type="submission" date="2018-11" db="EMBL/GenBank/DDBJ databases">
        <title>Saccharopolyspora rhizosphaerae sp. nov., an actinomycete isolated from rhizosphere soil in Thailand.</title>
        <authorList>
            <person name="Intra B."/>
            <person name="Euanorasetr J."/>
            <person name="Take A."/>
            <person name="Inahashi Y."/>
            <person name="Mori M."/>
            <person name="Panbangred W."/>
            <person name="Matsumoto A."/>
        </authorList>
    </citation>
    <scope>NUCLEOTIDE SEQUENCE [LARGE SCALE GENOMIC DNA]</scope>
    <source>
        <strain evidence="2 3">H219</strain>
    </source>
</reference>
<dbReference type="SUPFAM" id="SSF51679">
    <property type="entry name" value="Bacterial luciferase-like"/>
    <property type="match status" value="1"/>
</dbReference>
<dbReference type="Proteomes" id="UP000274515">
    <property type="component" value="Unassembled WGS sequence"/>
</dbReference>
<dbReference type="PANTHER" id="PTHR30011:SF32">
    <property type="entry name" value="CONSERVED PROTEIN"/>
    <property type="match status" value="1"/>
</dbReference>
<proteinExistence type="predicted"/>
<dbReference type="InterPro" id="IPR011251">
    <property type="entry name" value="Luciferase-like_dom"/>
</dbReference>
<dbReference type="GO" id="GO:0016705">
    <property type="term" value="F:oxidoreductase activity, acting on paired donors, with incorporation or reduction of molecular oxygen"/>
    <property type="evidence" value="ECO:0007669"/>
    <property type="project" value="InterPro"/>
</dbReference>
<name>A0A3R8VM73_9PSEU</name>
<dbReference type="Gene3D" id="3.20.20.30">
    <property type="entry name" value="Luciferase-like domain"/>
    <property type="match status" value="1"/>
</dbReference>
<evidence type="ECO:0000313" key="3">
    <source>
        <dbReference type="Proteomes" id="UP000274515"/>
    </source>
</evidence>
<dbReference type="AlphaFoldDB" id="A0A3R8VM73"/>
<dbReference type="EC" id="1.-.-.-" evidence="2"/>
<dbReference type="PANTHER" id="PTHR30011">
    <property type="entry name" value="ALKANESULFONATE MONOOXYGENASE-RELATED"/>
    <property type="match status" value="1"/>
</dbReference>
<accession>A0A3R8VM73</accession>
<dbReference type="InterPro" id="IPR051260">
    <property type="entry name" value="Diverse_substr_monoxygenases"/>
</dbReference>
<dbReference type="InterPro" id="IPR019921">
    <property type="entry name" value="Lucif-like_OxRdtase_Rv2161c"/>
</dbReference>
<organism evidence="2 3">
    <name type="scientific">Saccharopolyspora rhizosphaerae</name>
    <dbReference type="NCBI Taxonomy" id="2492662"/>
    <lineage>
        <taxon>Bacteria</taxon>
        <taxon>Bacillati</taxon>
        <taxon>Actinomycetota</taxon>
        <taxon>Actinomycetes</taxon>
        <taxon>Pseudonocardiales</taxon>
        <taxon>Pseudonocardiaceae</taxon>
        <taxon>Saccharopolyspora</taxon>
    </lineage>
</organism>
<gene>
    <name evidence="2" type="ORF">EIL87_01240</name>
</gene>
<dbReference type="Pfam" id="PF00296">
    <property type="entry name" value="Bac_luciferase"/>
    <property type="match status" value="1"/>
</dbReference>
<dbReference type="NCBIfam" id="TIGR03619">
    <property type="entry name" value="F420_Rv2161c"/>
    <property type="match status" value="1"/>
</dbReference>
<dbReference type="OrthoDB" id="4074025at2"/>
<keyword evidence="2" id="KW-0560">Oxidoreductase</keyword>
<dbReference type="InterPro" id="IPR036661">
    <property type="entry name" value="Luciferase-like_sf"/>
</dbReference>
<protein>
    <submittedName>
        <fullName evidence="2">TIGR03619 family F420-dependent LLM class oxidoreductase</fullName>
        <ecNumber evidence="2">1.-.-.-</ecNumber>
    </submittedName>
</protein>
<evidence type="ECO:0000259" key="1">
    <source>
        <dbReference type="Pfam" id="PF00296"/>
    </source>
</evidence>
<feature type="domain" description="Luciferase-like" evidence="1">
    <location>
        <begin position="10"/>
        <end position="200"/>
    </location>
</feature>
<sequence>MRVDLVLPSESATDDPRALAELAVAAEHHGFGALWLPDHLLPPHGYNTTYGGVHEPLVTLAFLAAHTERLLLGTSVLIAPLREPVLLAKQTATLHALAPGRVLLGVGTGWERSEFDAVGADYAARGRRTDEVLEAVRELHRTGRGPGGGTFAPTPSPPVPLVVGGTSASALRRAARFGDAWQAVGRTPEQFSDDRKHLRSLTSWEVSAGARITWRADQTLADLVAEIDRWSRVEPAHLAVWTGDLEGARTRIAALGEALALG</sequence>